<feature type="region of interest" description="Disordered" evidence="1">
    <location>
        <begin position="1"/>
        <end position="46"/>
    </location>
</feature>
<evidence type="ECO:0000256" key="1">
    <source>
        <dbReference type="SAM" id="MobiDB-lite"/>
    </source>
</evidence>
<proteinExistence type="predicted"/>
<reference evidence="2 3" key="1">
    <citation type="submission" date="2020-09" db="EMBL/GenBank/DDBJ databases">
        <title>De no assembly of potato wild relative species, Solanum commersonii.</title>
        <authorList>
            <person name="Cho K."/>
        </authorList>
    </citation>
    <scope>NUCLEOTIDE SEQUENCE [LARGE SCALE GENOMIC DNA]</scope>
    <source>
        <strain evidence="2">LZ3.2</strain>
        <tissue evidence="2">Leaf</tissue>
    </source>
</reference>
<sequence length="46" mass="5061">MKIAEPSCPDEKDQVGNEIKQSTCRRVVPQSSTISPNDSKRKDAEG</sequence>
<accession>A0A9J6B3F1</accession>
<dbReference type="AlphaFoldDB" id="A0A9J6B3F1"/>
<keyword evidence="3" id="KW-1185">Reference proteome</keyword>
<feature type="compositionally biased region" description="Polar residues" evidence="1">
    <location>
        <begin position="19"/>
        <end position="37"/>
    </location>
</feature>
<name>A0A9J6B3F1_SOLCO</name>
<organism evidence="2 3">
    <name type="scientific">Solanum commersonii</name>
    <name type="common">Commerson's wild potato</name>
    <name type="synonym">Commerson's nightshade</name>
    <dbReference type="NCBI Taxonomy" id="4109"/>
    <lineage>
        <taxon>Eukaryota</taxon>
        <taxon>Viridiplantae</taxon>
        <taxon>Streptophyta</taxon>
        <taxon>Embryophyta</taxon>
        <taxon>Tracheophyta</taxon>
        <taxon>Spermatophyta</taxon>
        <taxon>Magnoliopsida</taxon>
        <taxon>eudicotyledons</taxon>
        <taxon>Gunneridae</taxon>
        <taxon>Pentapetalae</taxon>
        <taxon>asterids</taxon>
        <taxon>lamiids</taxon>
        <taxon>Solanales</taxon>
        <taxon>Solanaceae</taxon>
        <taxon>Solanoideae</taxon>
        <taxon>Solaneae</taxon>
        <taxon>Solanum</taxon>
    </lineage>
</organism>
<protein>
    <submittedName>
        <fullName evidence="2">Uncharacterized protein</fullName>
    </submittedName>
</protein>
<evidence type="ECO:0000313" key="2">
    <source>
        <dbReference type="EMBL" id="KAG5631147.1"/>
    </source>
</evidence>
<gene>
    <name evidence="2" type="ORF">H5410_002864</name>
</gene>
<comment type="caution">
    <text evidence="2">The sequence shown here is derived from an EMBL/GenBank/DDBJ whole genome shotgun (WGS) entry which is preliminary data.</text>
</comment>
<dbReference type="Proteomes" id="UP000824120">
    <property type="component" value="Chromosome 1"/>
</dbReference>
<dbReference type="EMBL" id="JACXVP010000001">
    <property type="protein sequence ID" value="KAG5631147.1"/>
    <property type="molecule type" value="Genomic_DNA"/>
</dbReference>
<evidence type="ECO:0000313" key="3">
    <source>
        <dbReference type="Proteomes" id="UP000824120"/>
    </source>
</evidence>